<evidence type="ECO:0000256" key="10">
    <source>
        <dbReference type="RuleBase" id="RU000688"/>
    </source>
</evidence>
<feature type="transmembrane region" description="Helical" evidence="12">
    <location>
        <begin position="225"/>
        <end position="245"/>
    </location>
</feature>
<keyword evidence="4 12" id="KW-1133">Transmembrane helix</keyword>
<keyword evidence="9 10" id="KW-0807">Transducer</keyword>
<dbReference type="PROSITE" id="PS00237">
    <property type="entry name" value="G_PROTEIN_RECEP_F1_1"/>
    <property type="match status" value="1"/>
</dbReference>
<evidence type="ECO:0000256" key="9">
    <source>
        <dbReference type="ARBA" id="ARBA00023224"/>
    </source>
</evidence>
<reference evidence="14" key="2">
    <citation type="journal article" date="2023" name="Science">
        <title>Genomic signatures of disease resistance in endangered staghorn corals.</title>
        <authorList>
            <person name="Vollmer S.V."/>
            <person name="Selwyn J.D."/>
            <person name="Despard B.A."/>
            <person name="Roesel C.L."/>
        </authorList>
    </citation>
    <scope>NUCLEOTIDE SEQUENCE</scope>
    <source>
        <strain evidence="14">K2</strain>
    </source>
</reference>
<name>A0AAD9QWW3_ACRCE</name>
<evidence type="ECO:0000313" key="14">
    <source>
        <dbReference type="EMBL" id="KAK2568887.1"/>
    </source>
</evidence>
<comment type="subcellular location">
    <subcellularLocation>
        <location evidence="1">Cell membrane</location>
        <topology evidence="1">Multi-pass membrane protein</topology>
    </subcellularLocation>
</comment>
<evidence type="ECO:0000256" key="12">
    <source>
        <dbReference type="SAM" id="Phobius"/>
    </source>
</evidence>
<evidence type="ECO:0000256" key="4">
    <source>
        <dbReference type="ARBA" id="ARBA00022989"/>
    </source>
</evidence>
<dbReference type="AlphaFoldDB" id="A0AAD9QWW3"/>
<keyword evidence="8" id="KW-0325">Glycoprotein</keyword>
<feature type="region of interest" description="Disordered" evidence="11">
    <location>
        <begin position="301"/>
        <end position="331"/>
    </location>
</feature>
<dbReference type="GO" id="GO:0004930">
    <property type="term" value="F:G protein-coupled receptor activity"/>
    <property type="evidence" value="ECO:0007669"/>
    <property type="project" value="UniProtKB-KW"/>
</dbReference>
<dbReference type="GO" id="GO:0005886">
    <property type="term" value="C:plasma membrane"/>
    <property type="evidence" value="ECO:0007669"/>
    <property type="project" value="UniProtKB-SubCell"/>
</dbReference>
<dbReference type="InterPro" id="IPR017452">
    <property type="entry name" value="GPCR_Rhodpsn_7TM"/>
</dbReference>
<reference evidence="14" key="1">
    <citation type="journal article" date="2023" name="G3 (Bethesda)">
        <title>Whole genome assembly and annotation of the endangered Caribbean coral Acropora cervicornis.</title>
        <authorList>
            <person name="Selwyn J.D."/>
            <person name="Vollmer S.V."/>
        </authorList>
    </citation>
    <scope>NUCLEOTIDE SEQUENCE</scope>
    <source>
        <strain evidence="14">K2</strain>
    </source>
</reference>
<dbReference type="Proteomes" id="UP001249851">
    <property type="component" value="Unassembled WGS sequence"/>
</dbReference>
<dbReference type="SUPFAM" id="SSF81321">
    <property type="entry name" value="Family A G protein-coupled receptor-like"/>
    <property type="match status" value="1"/>
</dbReference>
<proteinExistence type="inferred from homology"/>
<feature type="transmembrane region" description="Helical" evidence="12">
    <location>
        <begin position="171"/>
        <end position="194"/>
    </location>
</feature>
<evidence type="ECO:0000259" key="13">
    <source>
        <dbReference type="PROSITE" id="PS50262"/>
    </source>
</evidence>
<evidence type="ECO:0000256" key="7">
    <source>
        <dbReference type="ARBA" id="ARBA00023170"/>
    </source>
</evidence>
<sequence>MSVSRNHSIGTMSSEERCHFLPLGHLYGMLLVNILSTVVGTIGNVLVIGTVRTNFALQIISNFWLVSMAVADLFVTAIGQPLFVIYLGLQLVGECNIVVSQIFRLIANMSCSASVLHLCLISIDRCLVILRPHDFRKIRTRKRFRIALVIAWILPVMYGVLRLTVTKSATSLFTVIAVALCFLIIIICYTLIILKVRKQGSATLNRVRSSTGRPVASEHMVERRVTVTIAIVVVIFTVCWFPLLYLRSAFAEENFGVAYNWARTLAMSNSSMNPWIYCFRIAEFREAYNRLMRCQWKPACRGGAGGEPKEATTGTHSSDLETTTNSGPCAV</sequence>
<feature type="transmembrane region" description="Helical" evidence="12">
    <location>
        <begin position="30"/>
        <end position="51"/>
    </location>
</feature>
<evidence type="ECO:0000256" key="8">
    <source>
        <dbReference type="ARBA" id="ARBA00023180"/>
    </source>
</evidence>
<gene>
    <name evidence="14" type="ORF">P5673_006951</name>
</gene>
<dbReference type="PANTHER" id="PTHR24246:SF27">
    <property type="entry name" value="ADENOSINE RECEPTOR, ISOFORM A"/>
    <property type="match status" value="1"/>
</dbReference>
<keyword evidence="15" id="KW-1185">Reference proteome</keyword>
<keyword evidence="2" id="KW-1003">Cell membrane</keyword>
<organism evidence="14 15">
    <name type="scientific">Acropora cervicornis</name>
    <name type="common">Staghorn coral</name>
    <dbReference type="NCBI Taxonomy" id="6130"/>
    <lineage>
        <taxon>Eukaryota</taxon>
        <taxon>Metazoa</taxon>
        <taxon>Cnidaria</taxon>
        <taxon>Anthozoa</taxon>
        <taxon>Hexacorallia</taxon>
        <taxon>Scleractinia</taxon>
        <taxon>Astrocoeniina</taxon>
        <taxon>Acroporidae</taxon>
        <taxon>Acropora</taxon>
    </lineage>
</organism>
<evidence type="ECO:0000256" key="6">
    <source>
        <dbReference type="ARBA" id="ARBA00023136"/>
    </source>
</evidence>
<feature type="compositionally biased region" description="Polar residues" evidence="11">
    <location>
        <begin position="312"/>
        <end position="331"/>
    </location>
</feature>
<feature type="transmembrane region" description="Helical" evidence="12">
    <location>
        <begin position="63"/>
        <end position="89"/>
    </location>
</feature>
<dbReference type="PROSITE" id="PS50262">
    <property type="entry name" value="G_PROTEIN_RECEP_F1_2"/>
    <property type="match status" value="1"/>
</dbReference>
<dbReference type="PRINTS" id="PR00237">
    <property type="entry name" value="GPCRRHODOPSN"/>
</dbReference>
<evidence type="ECO:0000256" key="1">
    <source>
        <dbReference type="ARBA" id="ARBA00004651"/>
    </source>
</evidence>
<dbReference type="Gene3D" id="1.20.1070.10">
    <property type="entry name" value="Rhodopsin 7-helix transmembrane proteins"/>
    <property type="match status" value="1"/>
</dbReference>
<evidence type="ECO:0000256" key="5">
    <source>
        <dbReference type="ARBA" id="ARBA00023040"/>
    </source>
</evidence>
<dbReference type="EMBL" id="JARQWQ010000011">
    <property type="protein sequence ID" value="KAK2568887.1"/>
    <property type="molecule type" value="Genomic_DNA"/>
</dbReference>
<keyword evidence="6 12" id="KW-0472">Membrane</keyword>
<feature type="transmembrane region" description="Helical" evidence="12">
    <location>
        <begin position="144"/>
        <end position="165"/>
    </location>
</feature>
<evidence type="ECO:0000256" key="2">
    <source>
        <dbReference type="ARBA" id="ARBA00022475"/>
    </source>
</evidence>
<dbReference type="SMART" id="SM01381">
    <property type="entry name" value="7TM_GPCR_Srsx"/>
    <property type="match status" value="1"/>
</dbReference>
<feature type="domain" description="G-protein coupled receptors family 1 profile" evidence="13">
    <location>
        <begin position="43"/>
        <end position="277"/>
    </location>
</feature>
<accession>A0AAD9QWW3</accession>
<keyword evidence="3 10" id="KW-0812">Transmembrane</keyword>
<keyword evidence="5 10" id="KW-0297">G-protein coupled receptor</keyword>
<evidence type="ECO:0000313" key="15">
    <source>
        <dbReference type="Proteomes" id="UP001249851"/>
    </source>
</evidence>
<keyword evidence="7 10" id="KW-0675">Receptor</keyword>
<evidence type="ECO:0000256" key="11">
    <source>
        <dbReference type="SAM" id="MobiDB-lite"/>
    </source>
</evidence>
<dbReference type="InterPro" id="IPR000276">
    <property type="entry name" value="GPCR_Rhodpsn"/>
</dbReference>
<comment type="caution">
    <text evidence="14">The sequence shown here is derived from an EMBL/GenBank/DDBJ whole genome shotgun (WGS) entry which is preliminary data.</text>
</comment>
<dbReference type="CDD" id="cd00637">
    <property type="entry name" value="7tm_classA_rhodopsin-like"/>
    <property type="match status" value="1"/>
</dbReference>
<evidence type="ECO:0000256" key="3">
    <source>
        <dbReference type="ARBA" id="ARBA00022692"/>
    </source>
</evidence>
<feature type="transmembrane region" description="Helical" evidence="12">
    <location>
        <begin position="101"/>
        <end position="123"/>
    </location>
</feature>
<comment type="similarity">
    <text evidence="10">Belongs to the G-protein coupled receptor 1 family.</text>
</comment>
<dbReference type="Pfam" id="PF00001">
    <property type="entry name" value="7tm_1"/>
    <property type="match status" value="1"/>
</dbReference>
<dbReference type="PANTHER" id="PTHR24246">
    <property type="entry name" value="OLFACTORY RECEPTOR AND ADENOSINE RECEPTOR"/>
    <property type="match status" value="1"/>
</dbReference>
<protein>
    <submittedName>
        <fullName evidence="14">Beta-1 adrenergic receptor</fullName>
    </submittedName>
</protein>